<gene>
    <name evidence="1" type="ORF">IMC76_08115</name>
</gene>
<proteinExistence type="predicted"/>
<keyword evidence="2" id="KW-1185">Reference proteome</keyword>
<evidence type="ECO:0000313" key="2">
    <source>
        <dbReference type="Proteomes" id="UP000594749"/>
    </source>
</evidence>
<sequence length="183" mass="21540">MFRLTMFISVIITISFGININEATRYDLMSYGGLDAGRADMLIKERAKREITKPSDLKRIYGFKDYNISKLAKNFEIEPLSKPEPEVEPKPEVKVIEKNNYIYKNYPPYYEHRSKYGDIEIIERGSYGSKYYDKRRYDDRYHDKNFHHKAGKKSPKEIYKNSSHYSEDGGVIMGGSIRYKGEF</sequence>
<dbReference type="AlphaFoldDB" id="A0A7M1LI49"/>
<evidence type="ECO:0008006" key="3">
    <source>
        <dbReference type="Google" id="ProtNLM"/>
    </source>
</evidence>
<protein>
    <recommendedName>
        <fullName evidence="3">Helix-hairpin-helix domain-containing protein</fullName>
    </recommendedName>
</protein>
<dbReference type="SUPFAM" id="SSF81585">
    <property type="entry name" value="PsbU/PolX domain-like"/>
    <property type="match status" value="1"/>
</dbReference>
<reference evidence="1 2" key="1">
    <citation type="submission" date="2020-10" db="EMBL/GenBank/DDBJ databases">
        <title>Campylobacter and Helicobacter PacBio genomes.</title>
        <authorList>
            <person name="Lane C."/>
        </authorList>
    </citation>
    <scope>NUCLEOTIDE SEQUENCE [LARGE SCALE GENOMIC DNA]</scope>
    <source>
        <strain evidence="1 2">2016D-0077</strain>
    </source>
</reference>
<accession>A0A7M1LI49</accession>
<organism evidence="1 2">
    <name type="scientific">Campylobacter corcagiensis</name>
    <dbReference type="NCBI Taxonomy" id="1448857"/>
    <lineage>
        <taxon>Bacteria</taxon>
        <taxon>Pseudomonadati</taxon>
        <taxon>Campylobacterota</taxon>
        <taxon>Epsilonproteobacteria</taxon>
        <taxon>Campylobacterales</taxon>
        <taxon>Campylobacteraceae</taxon>
        <taxon>Campylobacter</taxon>
    </lineage>
</organism>
<dbReference type="EMBL" id="CP063078">
    <property type="protein sequence ID" value="QOQ87165.1"/>
    <property type="molecule type" value="Genomic_DNA"/>
</dbReference>
<dbReference type="RefSeq" id="WP_152534265.1">
    <property type="nucleotide sequence ID" value="NZ_CP053842.1"/>
</dbReference>
<dbReference type="OrthoDB" id="5373215at2"/>
<evidence type="ECO:0000313" key="1">
    <source>
        <dbReference type="EMBL" id="QOQ87165.1"/>
    </source>
</evidence>
<name>A0A7M1LI49_9BACT</name>
<dbReference type="Proteomes" id="UP000594749">
    <property type="component" value="Chromosome"/>
</dbReference>